<dbReference type="AlphaFoldDB" id="Q1YM20"/>
<dbReference type="PANTHER" id="PTHR11240">
    <property type="entry name" value="RIBONUCLEASE T2"/>
    <property type="match status" value="1"/>
</dbReference>
<dbReference type="PROSITE" id="PS00531">
    <property type="entry name" value="RNASE_T2_2"/>
    <property type="match status" value="1"/>
</dbReference>
<dbReference type="Pfam" id="PF00445">
    <property type="entry name" value="Ribonuclease_T2"/>
    <property type="match status" value="1"/>
</dbReference>
<protein>
    <submittedName>
        <fullName evidence="3">Putative Ribonuclease</fullName>
    </submittedName>
</protein>
<name>Q1YM20_AURMS</name>
<dbReference type="Proteomes" id="UP000000321">
    <property type="component" value="Unassembled WGS sequence"/>
</dbReference>
<comment type="similarity">
    <text evidence="1 2">Belongs to the RNase T2 family.</text>
</comment>
<dbReference type="PROSITE" id="PS00530">
    <property type="entry name" value="RNASE_T2_1"/>
    <property type="match status" value="1"/>
</dbReference>
<dbReference type="InterPro" id="IPR036430">
    <property type="entry name" value="RNase_T2-like_sf"/>
</dbReference>
<dbReference type="GO" id="GO:0003723">
    <property type="term" value="F:RNA binding"/>
    <property type="evidence" value="ECO:0007669"/>
    <property type="project" value="InterPro"/>
</dbReference>
<reference evidence="3 4" key="1">
    <citation type="journal article" date="2008" name="Appl. Environ. Microbiol.">
        <title>Genomic insights into Mn(II) oxidation by the marine alphaproteobacterium Aurantimonas sp. strain SI85-9A1.</title>
        <authorList>
            <person name="Dick G.J."/>
            <person name="Podell S."/>
            <person name="Johnson H.A."/>
            <person name="Rivera-Espinoza Y."/>
            <person name="Bernier-Latmani R."/>
            <person name="McCarthy J.K."/>
            <person name="Torpey J.W."/>
            <person name="Clement B.G."/>
            <person name="Gaasterland T."/>
            <person name="Tebo B.M."/>
        </authorList>
    </citation>
    <scope>NUCLEOTIDE SEQUENCE [LARGE SCALE GENOMIC DNA]</scope>
    <source>
        <strain evidence="3 4">SI85-9A1</strain>
    </source>
</reference>
<organism evidence="3 4">
    <name type="scientific">Aurantimonas manganoxydans (strain ATCC BAA-1229 / DSM 21871 / SI85-9A1)</name>
    <dbReference type="NCBI Taxonomy" id="287752"/>
    <lineage>
        <taxon>Bacteria</taxon>
        <taxon>Pseudomonadati</taxon>
        <taxon>Pseudomonadota</taxon>
        <taxon>Alphaproteobacteria</taxon>
        <taxon>Hyphomicrobiales</taxon>
        <taxon>Aurantimonadaceae</taxon>
        <taxon>Aurantimonas</taxon>
    </lineage>
</organism>
<evidence type="ECO:0000313" key="4">
    <source>
        <dbReference type="Proteomes" id="UP000000321"/>
    </source>
</evidence>
<accession>Q1YM20</accession>
<dbReference type="InterPro" id="IPR039378">
    <property type="entry name" value="RNase_T2_prok"/>
</dbReference>
<dbReference type="BioCyc" id="AURANTIMONAS:SI859A1_02377-MONOMER"/>
<comment type="caution">
    <text evidence="3">The sequence shown here is derived from an EMBL/GenBank/DDBJ whole genome shotgun (WGS) entry which is preliminary data.</text>
</comment>
<evidence type="ECO:0000256" key="2">
    <source>
        <dbReference type="RuleBase" id="RU004328"/>
    </source>
</evidence>
<dbReference type="HOGENOM" id="CLU_066430_0_0_5"/>
<dbReference type="CDD" id="cd01062">
    <property type="entry name" value="RNase_T2_prok"/>
    <property type="match status" value="1"/>
</dbReference>
<evidence type="ECO:0000313" key="3">
    <source>
        <dbReference type="EMBL" id="EAS51561.1"/>
    </source>
</evidence>
<dbReference type="GO" id="GO:0006401">
    <property type="term" value="P:RNA catabolic process"/>
    <property type="evidence" value="ECO:0007669"/>
    <property type="project" value="TreeGrafter"/>
</dbReference>
<dbReference type="SUPFAM" id="SSF55895">
    <property type="entry name" value="Ribonuclease Rh-like"/>
    <property type="match status" value="1"/>
</dbReference>
<dbReference type="PANTHER" id="PTHR11240:SF22">
    <property type="entry name" value="RIBONUCLEASE T2"/>
    <property type="match status" value="1"/>
</dbReference>
<keyword evidence="4" id="KW-1185">Reference proteome</keyword>
<dbReference type="EMBL" id="AAPJ01000001">
    <property type="protein sequence ID" value="EAS51561.1"/>
    <property type="molecule type" value="Genomic_DNA"/>
</dbReference>
<dbReference type="GO" id="GO:0033897">
    <property type="term" value="F:ribonuclease T2 activity"/>
    <property type="evidence" value="ECO:0007669"/>
    <property type="project" value="InterPro"/>
</dbReference>
<dbReference type="InterPro" id="IPR033130">
    <property type="entry name" value="RNase_T2_His_AS_2"/>
</dbReference>
<evidence type="ECO:0000256" key="1">
    <source>
        <dbReference type="ARBA" id="ARBA00007469"/>
    </source>
</evidence>
<dbReference type="InterPro" id="IPR001568">
    <property type="entry name" value="RNase_T2-like"/>
</dbReference>
<gene>
    <name evidence="3" type="ORF">SI859A1_02377</name>
</gene>
<dbReference type="InterPro" id="IPR018188">
    <property type="entry name" value="RNase_T2_His_AS_1"/>
</dbReference>
<proteinExistence type="inferred from homology"/>
<dbReference type="Gene3D" id="3.90.730.10">
    <property type="entry name" value="Ribonuclease T2-like"/>
    <property type="match status" value="1"/>
</dbReference>
<sequence>MADRRPACTIGSGWTGGGRRMNGFARNGMIAMGLALVLAWPGTSGARAQEPLEGFVIAREACDATLSIRGGPDRQRERLVVDRAYRLIGENRRDGSHYQVQIPGADPARRWIAKTCGERVRRVETAGEISAPASQRDADAGRNAHRDLVLAISWQPAFCETRPGRPECRSQHQGRFDVDNFSLHGLWPQPRGTEYCGVAPAQQRLDKAGRWSDLAPLPLKPDTAAALAEAMPGARSALDRHEWLRHGTCYRADAEEYFADSLIVLGAINASPVRRLFAGAIGREVTASQIREAFDAAFGNGAGERVRVGCVDDGGRRIVRDLIIGLKGEITPQADVGALIRAAPRMRGGCAAGIVDAVGLQ</sequence>